<feature type="domain" description="Glycoside hydrolase family 2 immunoglobulin-like beta-sandwich" evidence="5">
    <location>
        <begin position="207"/>
        <end position="309"/>
    </location>
</feature>
<evidence type="ECO:0000259" key="5">
    <source>
        <dbReference type="Pfam" id="PF00703"/>
    </source>
</evidence>
<feature type="domain" description="DUF4982" evidence="8">
    <location>
        <begin position="630"/>
        <end position="685"/>
    </location>
</feature>
<dbReference type="PRINTS" id="PR00132">
    <property type="entry name" value="GLHYDRLASE2"/>
</dbReference>
<evidence type="ECO:0000259" key="8">
    <source>
        <dbReference type="Pfam" id="PF16355"/>
    </source>
</evidence>
<dbReference type="SUPFAM" id="SSF51445">
    <property type="entry name" value="(Trans)glycosidases"/>
    <property type="match status" value="1"/>
</dbReference>
<keyword evidence="4" id="KW-0732">Signal</keyword>
<dbReference type="GO" id="GO:0005975">
    <property type="term" value="P:carbohydrate metabolic process"/>
    <property type="evidence" value="ECO:0007669"/>
    <property type="project" value="InterPro"/>
</dbReference>
<dbReference type="Pfam" id="PF00703">
    <property type="entry name" value="Glyco_hydro_2"/>
    <property type="match status" value="1"/>
</dbReference>
<keyword evidence="10" id="KW-1185">Reference proteome</keyword>
<dbReference type="Gene3D" id="3.20.20.80">
    <property type="entry name" value="Glycosidases"/>
    <property type="match status" value="1"/>
</dbReference>
<evidence type="ECO:0000256" key="1">
    <source>
        <dbReference type="ARBA" id="ARBA00007401"/>
    </source>
</evidence>
<feature type="chain" id="PRO_5038541964" evidence="4">
    <location>
        <begin position="22"/>
        <end position="694"/>
    </location>
</feature>
<dbReference type="InterPro" id="IPR008979">
    <property type="entry name" value="Galactose-bd-like_sf"/>
</dbReference>
<dbReference type="InterPro" id="IPR017853">
    <property type="entry name" value="GH"/>
</dbReference>
<dbReference type="Gene3D" id="2.60.40.10">
    <property type="entry name" value="Immunoglobulins"/>
    <property type="match status" value="2"/>
</dbReference>
<protein>
    <submittedName>
        <fullName evidence="9">Beta-galactosidase</fullName>
    </submittedName>
</protein>
<dbReference type="EMBL" id="BONQ01000162">
    <property type="protein sequence ID" value="GIG51789.1"/>
    <property type="molecule type" value="Genomic_DNA"/>
</dbReference>
<comment type="caution">
    <text evidence="9">The sequence shown here is derived from an EMBL/GenBank/DDBJ whole genome shotgun (WGS) entry which is preliminary data.</text>
</comment>
<feature type="domain" description="Glycosyl hydrolases family 2 sugar binding" evidence="7">
    <location>
        <begin position="86"/>
        <end position="185"/>
    </location>
</feature>
<dbReference type="Pfam" id="PF02836">
    <property type="entry name" value="Glyco_hydro_2_C"/>
    <property type="match status" value="1"/>
</dbReference>
<feature type="domain" description="Glycoside hydrolase family 2 catalytic" evidence="6">
    <location>
        <begin position="318"/>
        <end position="608"/>
    </location>
</feature>
<dbReference type="InterPro" id="IPR051913">
    <property type="entry name" value="GH2_Domain-Containing"/>
</dbReference>
<gene>
    <name evidence="9" type="ORF">Dsi01nite_098300</name>
</gene>
<sequence length="694" mass="75199">MRRILTWLAAAVMVVAANVVAAPSASAATYTPPAARQRVDLNSGWRFNKGDVAGAEATAFNDSAWQQLSVPHTWNAADGADGGNNYYRGVGWYRRHYTVPASFAGKMLFLQFAGANQVADVWVNGTYLGKHSGGYSRFRFGATSAFKVGQDNVIAVKVNNANNADIAPLSADYSFDGGIYRNVSLQVVDPLAVRMLDSAGPGVYLRQRSVTAASATVDVTTKLFNNNTSSRSVVVRTVITDAAGNIVADQSLPARTVGANAGVDVVQTVTITNPHRWDGLADPYLYNANVEIRSSGVVTDVVTEPLGLRTFSVDPNTGFSLNGHPYDLHGVNLHQDRADVGWAVNDAQHTQDFDLIREIGATTIRMAHYQHDQKDYTLADQRGLVVWAEIPLVNDTTNSAAFTANARQQLIELIRQNYNHPSIVFWGIGNEQRVDNTATNTLLDSLAGLVNTEDPDRVSVYASCCVSDTGAVNSHAEASAYNKYFGWYSGSYNDLGGNLDSLHAANPSRRIALSEYGAGASTVQHALNPSPPSPGGQNHPEEYQALLHEASWKQLDARQYIWGTYVWNMFDFASDGRNEGGQPGINDKGLVTRDRVTRKDAFYFYKANWAATPTLYITSRRWASRTTAATELKVYSNAASVTATLNGVSLGSRTSTDHIFKWTGVTLRAGANTVQVTATINGTPVTDTVTWTLS</sequence>
<dbReference type="AlphaFoldDB" id="A0A919UDT5"/>
<comment type="similarity">
    <text evidence="1">Belongs to the glycosyl hydrolase 2 family.</text>
</comment>
<proteinExistence type="inferred from homology"/>
<organism evidence="9 10">
    <name type="scientific">Dactylosporangium siamense</name>
    <dbReference type="NCBI Taxonomy" id="685454"/>
    <lineage>
        <taxon>Bacteria</taxon>
        <taxon>Bacillati</taxon>
        <taxon>Actinomycetota</taxon>
        <taxon>Actinomycetes</taxon>
        <taxon>Micromonosporales</taxon>
        <taxon>Micromonosporaceae</taxon>
        <taxon>Dactylosporangium</taxon>
    </lineage>
</organism>
<evidence type="ECO:0000256" key="3">
    <source>
        <dbReference type="ARBA" id="ARBA00023295"/>
    </source>
</evidence>
<keyword evidence="2" id="KW-0378">Hydrolase</keyword>
<dbReference type="InterPro" id="IPR013783">
    <property type="entry name" value="Ig-like_fold"/>
</dbReference>
<dbReference type="SUPFAM" id="SSF49785">
    <property type="entry name" value="Galactose-binding domain-like"/>
    <property type="match status" value="1"/>
</dbReference>
<keyword evidence="3" id="KW-0326">Glycosidase</keyword>
<dbReference type="Gene3D" id="2.60.120.260">
    <property type="entry name" value="Galactose-binding domain-like"/>
    <property type="match status" value="1"/>
</dbReference>
<dbReference type="InterPro" id="IPR032311">
    <property type="entry name" value="DUF4982"/>
</dbReference>
<name>A0A919UDT5_9ACTN</name>
<dbReference type="InterPro" id="IPR006101">
    <property type="entry name" value="Glyco_hydro_2"/>
</dbReference>
<dbReference type="GO" id="GO:0004553">
    <property type="term" value="F:hydrolase activity, hydrolyzing O-glycosyl compounds"/>
    <property type="evidence" value="ECO:0007669"/>
    <property type="project" value="InterPro"/>
</dbReference>
<dbReference type="Pfam" id="PF02837">
    <property type="entry name" value="Glyco_hydro_2_N"/>
    <property type="match status" value="1"/>
</dbReference>
<evidence type="ECO:0000313" key="10">
    <source>
        <dbReference type="Proteomes" id="UP000660611"/>
    </source>
</evidence>
<dbReference type="PANTHER" id="PTHR42732:SF1">
    <property type="entry name" value="BETA-MANNOSIDASE"/>
    <property type="match status" value="1"/>
</dbReference>
<dbReference type="Pfam" id="PF16355">
    <property type="entry name" value="DUF4982"/>
    <property type="match status" value="1"/>
</dbReference>
<evidence type="ECO:0000259" key="7">
    <source>
        <dbReference type="Pfam" id="PF02837"/>
    </source>
</evidence>
<evidence type="ECO:0000259" key="6">
    <source>
        <dbReference type="Pfam" id="PF02836"/>
    </source>
</evidence>
<evidence type="ECO:0000313" key="9">
    <source>
        <dbReference type="EMBL" id="GIG51789.1"/>
    </source>
</evidence>
<dbReference type="InterPro" id="IPR036156">
    <property type="entry name" value="Beta-gal/glucu_dom_sf"/>
</dbReference>
<dbReference type="SUPFAM" id="SSF49303">
    <property type="entry name" value="beta-Galactosidase/glucuronidase domain"/>
    <property type="match status" value="1"/>
</dbReference>
<dbReference type="PANTHER" id="PTHR42732">
    <property type="entry name" value="BETA-GALACTOSIDASE"/>
    <property type="match status" value="1"/>
</dbReference>
<dbReference type="InterPro" id="IPR006103">
    <property type="entry name" value="Glyco_hydro_2_cat"/>
</dbReference>
<dbReference type="RefSeq" id="WP_203853396.1">
    <property type="nucleotide sequence ID" value="NZ_BAAAVW010000010.1"/>
</dbReference>
<evidence type="ECO:0000256" key="2">
    <source>
        <dbReference type="ARBA" id="ARBA00022801"/>
    </source>
</evidence>
<dbReference type="InterPro" id="IPR006104">
    <property type="entry name" value="Glyco_hydro_2_N"/>
</dbReference>
<accession>A0A919UDT5</accession>
<dbReference type="Proteomes" id="UP000660611">
    <property type="component" value="Unassembled WGS sequence"/>
</dbReference>
<feature type="signal peptide" evidence="4">
    <location>
        <begin position="1"/>
        <end position="21"/>
    </location>
</feature>
<reference evidence="9" key="1">
    <citation type="submission" date="2021-01" db="EMBL/GenBank/DDBJ databases">
        <title>Whole genome shotgun sequence of Dactylosporangium siamense NBRC 106093.</title>
        <authorList>
            <person name="Komaki H."/>
            <person name="Tamura T."/>
        </authorList>
    </citation>
    <scope>NUCLEOTIDE SEQUENCE</scope>
    <source>
        <strain evidence="9">NBRC 106093</strain>
    </source>
</reference>
<evidence type="ECO:0000256" key="4">
    <source>
        <dbReference type="SAM" id="SignalP"/>
    </source>
</evidence>
<dbReference type="InterPro" id="IPR006102">
    <property type="entry name" value="Ig-like_GH2"/>
</dbReference>